<accession>A0A0F4YGN1</accession>
<dbReference type="GeneID" id="25321080"/>
<comment type="caution">
    <text evidence="1">The sequence shown here is derived from an EMBL/GenBank/DDBJ whole genome shotgun (WGS) entry which is preliminary data.</text>
</comment>
<reference evidence="1 2" key="1">
    <citation type="submission" date="2015-04" db="EMBL/GenBank/DDBJ databases">
        <authorList>
            <person name="Heijne W.H."/>
            <person name="Fedorova N.D."/>
            <person name="Nierman W.C."/>
            <person name="Vollebregt A.W."/>
            <person name="Zhao Z."/>
            <person name="Wu L."/>
            <person name="Kumar M."/>
            <person name="Stam H."/>
            <person name="van den Berg M.A."/>
            <person name="Pel H.J."/>
        </authorList>
    </citation>
    <scope>NUCLEOTIDE SEQUENCE [LARGE SCALE GENOMIC DNA]</scope>
    <source>
        <strain evidence="1 2">CBS 393.64</strain>
    </source>
</reference>
<organism evidence="1 2">
    <name type="scientific">Rasamsonia emersonii (strain ATCC 16479 / CBS 393.64 / IMI 116815)</name>
    <dbReference type="NCBI Taxonomy" id="1408163"/>
    <lineage>
        <taxon>Eukaryota</taxon>
        <taxon>Fungi</taxon>
        <taxon>Dikarya</taxon>
        <taxon>Ascomycota</taxon>
        <taxon>Pezizomycotina</taxon>
        <taxon>Eurotiomycetes</taxon>
        <taxon>Eurotiomycetidae</taxon>
        <taxon>Eurotiales</taxon>
        <taxon>Trichocomaceae</taxon>
        <taxon>Rasamsonia</taxon>
    </lineage>
</organism>
<keyword evidence="2" id="KW-1185">Reference proteome</keyword>
<gene>
    <name evidence="1" type="ORF">T310_9023</name>
</gene>
<dbReference type="Proteomes" id="UP000053958">
    <property type="component" value="Unassembled WGS sequence"/>
</dbReference>
<dbReference type="RefSeq" id="XP_013323857.1">
    <property type="nucleotide sequence ID" value="XM_013468403.1"/>
</dbReference>
<evidence type="ECO:0000313" key="1">
    <source>
        <dbReference type="EMBL" id="KKA17245.1"/>
    </source>
</evidence>
<evidence type="ECO:0000313" key="2">
    <source>
        <dbReference type="Proteomes" id="UP000053958"/>
    </source>
</evidence>
<sequence>WYEIFFFKCKVMRFYPSIITFTTGTPFSSTPFPARAKALSPCPSSASFTRCVTTFSSTRLKVSLVRRLMAAGYACPSYRNTPTRSTSRRAAAPRGSVCTGVPMPICTRTPPGAEA</sequence>
<proteinExistence type="predicted"/>
<dbReference type="AlphaFoldDB" id="A0A0F4YGN1"/>
<name>A0A0F4YGN1_RASE3</name>
<feature type="non-terminal residue" evidence="1">
    <location>
        <position position="1"/>
    </location>
</feature>
<dbReference type="EMBL" id="LASV01000684">
    <property type="protein sequence ID" value="KKA17245.1"/>
    <property type="molecule type" value="Genomic_DNA"/>
</dbReference>
<protein>
    <submittedName>
        <fullName evidence="1">Uncharacterized protein</fullName>
    </submittedName>
</protein>